<sequence length="269" mass="28265">MSPIVLTTGDMLLAVALIAAGAALSFLLSLGVQRTLLVCAVRMAVQLALVGSVLLFVFGHASVWLTVGLLAFMFAAATWEAGSRQQVRLAPGWHFGIAGIATVAGTVVVALVGLLTALQPHPWYVARTAVPLTGLLLGNVMNATSLSMNTLLSTIMRERLAIEARIILGATRAQAMNGMIRQAIRTALLPTLNQMAAAGIITMPGIMTGQILAGMNPLAASRYQILLMSLIVSGNLIGATSAACLTAWRLTDSRGRLRLERLRARSAKG</sequence>
<proteinExistence type="inferred from homology"/>
<dbReference type="AlphaFoldDB" id="A0A181C5I2"/>
<name>A0A181C5I2_9PROT</name>
<evidence type="ECO:0000313" key="6">
    <source>
        <dbReference type="EMBL" id="QIP36719.1"/>
    </source>
</evidence>
<comment type="subcellular location">
    <subcellularLocation>
        <location evidence="1">Membrane</location>
        <topology evidence="1">Multi-pass membrane protein</topology>
    </subcellularLocation>
</comment>
<dbReference type="EMBL" id="CP050139">
    <property type="protein sequence ID" value="QIP36719.1"/>
    <property type="molecule type" value="Genomic_DNA"/>
</dbReference>
<keyword evidence="5" id="KW-0472">Membrane</keyword>
<dbReference type="PANTHER" id="PTHR30028:SF0">
    <property type="entry name" value="PROTEIN ALUMINUM SENSITIVE 3"/>
    <property type="match status" value="1"/>
</dbReference>
<dbReference type="GO" id="GO:0005886">
    <property type="term" value="C:plasma membrane"/>
    <property type="evidence" value="ECO:0007669"/>
    <property type="project" value="TreeGrafter"/>
</dbReference>
<dbReference type="InterPro" id="IPR005226">
    <property type="entry name" value="UPF0014_fam"/>
</dbReference>
<comment type="similarity">
    <text evidence="2">Belongs to the UPF0014 family.</text>
</comment>
<dbReference type="PANTHER" id="PTHR30028">
    <property type="entry name" value="UPF0014 INNER MEMBRANE PROTEIN YBBM-RELATED"/>
    <property type="match status" value="1"/>
</dbReference>
<dbReference type="RefSeq" id="WP_007398536.1">
    <property type="nucleotide sequence ID" value="NZ_CALMTF010000054.1"/>
</dbReference>
<evidence type="ECO:0000256" key="1">
    <source>
        <dbReference type="ARBA" id="ARBA00004141"/>
    </source>
</evidence>
<evidence type="ECO:0000256" key="2">
    <source>
        <dbReference type="ARBA" id="ARBA00005268"/>
    </source>
</evidence>
<keyword evidence="3" id="KW-0812">Transmembrane</keyword>
<dbReference type="Proteomes" id="UP000502533">
    <property type="component" value="Chromosome"/>
</dbReference>
<reference evidence="6 7" key="1">
    <citation type="submission" date="2020-03" db="EMBL/GenBank/DDBJ databases">
        <title>Isolation of cellulose-producing strains, genome characterization and application of the synthesized cellulose films as an economical and sustainable material for piezoelectric sensor construction.</title>
        <authorList>
            <person name="Mangayil R.K."/>
        </authorList>
    </citation>
    <scope>NUCLEOTIDE SEQUENCE [LARGE SCALE GENOMIC DNA]</scope>
    <source>
        <strain evidence="6 7">ENS 9a1a</strain>
    </source>
</reference>
<dbReference type="GeneID" id="85023636"/>
<organism evidence="6 7">
    <name type="scientific">Komagataeibacter rhaeticus</name>
    <dbReference type="NCBI Taxonomy" id="215221"/>
    <lineage>
        <taxon>Bacteria</taxon>
        <taxon>Pseudomonadati</taxon>
        <taxon>Pseudomonadota</taxon>
        <taxon>Alphaproteobacteria</taxon>
        <taxon>Acetobacterales</taxon>
        <taxon>Acetobacteraceae</taxon>
        <taxon>Komagataeibacter</taxon>
    </lineage>
</organism>
<protein>
    <submittedName>
        <fullName evidence="6">ABC transporter permease</fullName>
    </submittedName>
</protein>
<evidence type="ECO:0000313" key="7">
    <source>
        <dbReference type="Proteomes" id="UP000502533"/>
    </source>
</evidence>
<gene>
    <name evidence="6" type="ORF">GWK63_15855</name>
</gene>
<dbReference type="KEGG" id="kre:GWK63_15855"/>
<dbReference type="Pfam" id="PF03649">
    <property type="entry name" value="UPF0014"/>
    <property type="match status" value="1"/>
</dbReference>
<evidence type="ECO:0000256" key="3">
    <source>
        <dbReference type="ARBA" id="ARBA00022692"/>
    </source>
</evidence>
<evidence type="ECO:0000256" key="5">
    <source>
        <dbReference type="ARBA" id="ARBA00023136"/>
    </source>
</evidence>
<accession>A0A181C5I2</accession>
<evidence type="ECO:0000256" key="4">
    <source>
        <dbReference type="ARBA" id="ARBA00022989"/>
    </source>
</evidence>
<keyword evidence="7" id="KW-1185">Reference proteome</keyword>
<keyword evidence="4" id="KW-1133">Transmembrane helix</keyword>